<dbReference type="PANTHER" id="PTHR48111">
    <property type="entry name" value="REGULATOR OF RPOS"/>
    <property type="match status" value="1"/>
</dbReference>
<evidence type="ECO:0000256" key="1">
    <source>
        <dbReference type="ARBA" id="ARBA00022553"/>
    </source>
</evidence>
<dbReference type="SMART" id="SM00862">
    <property type="entry name" value="Trans_reg_C"/>
    <property type="match status" value="1"/>
</dbReference>
<protein>
    <submittedName>
        <fullName evidence="10">DNA-binding response regulator, OmpR family, contains REC and winged-helix (WHTH) domain</fullName>
    </submittedName>
</protein>
<dbReference type="GO" id="GO:0032993">
    <property type="term" value="C:protein-DNA complex"/>
    <property type="evidence" value="ECO:0007669"/>
    <property type="project" value="TreeGrafter"/>
</dbReference>
<dbReference type="Gene3D" id="1.10.10.10">
    <property type="entry name" value="Winged helix-like DNA-binding domain superfamily/Winged helix DNA-binding domain"/>
    <property type="match status" value="1"/>
</dbReference>
<dbReference type="GO" id="GO:0000976">
    <property type="term" value="F:transcription cis-regulatory region binding"/>
    <property type="evidence" value="ECO:0007669"/>
    <property type="project" value="TreeGrafter"/>
</dbReference>
<sequence length="226" mass="25765">MKVLLVEDEIDLALPISKLFSSAGWDCAVAKSVSSALELLEREVFDVCVLDLFLGREDGTKLIPILSDKNIPIVVLTVVDDVSEKVRCLKMGADDYMVKPFNPEELLTRIETVLRRVKNITKNRTIVYEDMEIDPFSMTVRIKGETLLLPKKQVMILIKLLENVGKVTSYNTLFSYAWTSYEDASIDALRTHVHNLRKLLRNYGFDIISYPGIGYTLRYEKSKEPV</sequence>
<evidence type="ECO:0000256" key="4">
    <source>
        <dbReference type="ARBA" id="ARBA00023125"/>
    </source>
</evidence>
<dbReference type="Gene3D" id="3.40.50.2300">
    <property type="match status" value="1"/>
</dbReference>
<dbReference type="PROSITE" id="PS51755">
    <property type="entry name" value="OMPR_PHOB"/>
    <property type="match status" value="1"/>
</dbReference>
<keyword evidence="1 6" id="KW-0597">Phosphoprotein</keyword>
<dbReference type="GO" id="GO:0005829">
    <property type="term" value="C:cytosol"/>
    <property type="evidence" value="ECO:0007669"/>
    <property type="project" value="TreeGrafter"/>
</dbReference>
<dbReference type="GO" id="GO:0006355">
    <property type="term" value="P:regulation of DNA-templated transcription"/>
    <property type="evidence" value="ECO:0007669"/>
    <property type="project" value="InterPro"/>
</dbReference>
<dbReference type="RefSeq" id="WP_096602869.1">
    <property type="nucleotide sequence ID" value="NZ_OBEN01000009.1"/>
</dbReference>
<dbReference type="EMBL" id="OBEN01000009">
    <property type="protein sequence ID" value="SNZ15793.1"/>
    <property type="molecule type" value="Genomic_DNA"/>
</dbReference>
<dbReference type="SUPFAM" id="SSF52172">
    <property type="entry name" value="CheY-like"/>
    <property type="match status" value="1"/>
</dbReference>
<evidence type="ECO:0000259" key="9">
    <source>
        <dbReference type="PROSITE" id="PS51755"/>
    </source>
</evidence>
<keyword evidence="2" id="KW-0902">Two-component regulatory system</keyword>
<feature type="DNA-binding region" description="OmpR/PhoB-type" evidence="7">
    <location>
        <begin position="123"/>
        <end position="219"/>
    </location>
</feature>
<evidence type="ECO:0000256" key="6">
    <source>
        <dbReference type="PROSITE-ProRule" id="PRU00169"/>
    </source>
</evidence>
<keyword evidence="3" id="KW-0805">Transcription regulation</keyword>
<feature type="domain" description="OmpR/PhoB-type" evidence="9">
    <location>
        <begin position="123"/>
        <end position="219"/>
    </location>
</feature>
<dbReference type="InterPro" id="IPR039420">
    <property type="entry name" value="WalR-like"/>
</dbReference>
<feature type="domain" description="Response regulatory" evidence="8">
    <location>
        <begin position="2"/>
        <end position="114"/>
    </location>
</feature>
<reference evidence="11" key="1">
    <citation type="submission" date="2017-09" db="EMBL/GenBank/DDBJ databases">
        <authorList>
            <person name="Varghese N."/>
            <person name="Submissions S."/>
        </authorList>
    </citation>
    <scope>NUCLEOTIDE SEQUENCE [LARGE SCALE GENOMIC DNA]</scope>
    <source>
        <strain evidence="11">DSM 2913</strain>
    </source>
</reference>
<evidence type="ECO:0000313" key="10">
    <source>
        <dbReference type="EMBL" id="SNZ15793.1"/>
    </source>
</evidence>
<dbReference type="InterPro" id="IPR016032">
    <property type="entry name" value="Sig_transdc_resp-reg_C-effctor"/>
</dbReference>
<dbReference type="Proteomes" id="UP000218627">
    <property type="component" value="Unassembled WGS sequence"/>
</dbReference>
<dbReference type="PANTHER" id="PTHR48111:SF1">
    <property type="entry name" value="TWO-COMPONENT RESPONSE REGULATOR ORR33"/>
    <property type="match status" value="1"/>
</dbReference>
<evidence type="ECO:0000313" key="11">
    <source>
        <dbReference type="Proteomes" id="UP000218627"/>
    </source>
</evidence>
<dbReference type="Pfam" id="PF00072">
    <property type="entry name" value="Response_reg"/>
    <property type="match status" value="1"/>
</dbReference>
<dbReference type="PROSITE" id="PS50110">
    <property type="entry name" value="RESPONSE_REGULATORY"/>
    <property type="match status" value="1"/>
</dbReference>
<dbReference type="InterPro" id="IPR001789">
    <property type="entry name" value="Sig_transdc_resp-reg_receiver"/>
</dbReference>
<keyword evidence="4 7" id="KW-0238">DNA-binding</keyword>
<dbReference type="Pfam" id="PF00486">
    <property type="entry name" value="Trans_reg_C"/>
    <property type="match status" value="1"/>
</dbReference>
<evidence type="ECO:0000256" key="2">
    <source>
        <dbReference type="ARBA" id="ARBA00023012"/>
    </source>
</evidence>
<evidence type="ECO:0000256" key="7">
    <source>
        <dbReference type="PROSITE-ProRule" id="PRU01091"/>
    </source>
</evidence>
<keyword evidence="11" id="KW-1185">Reference proteome</keyword>
<evidence type="ECO:0000259" key="8">
    <source>
        <dbReference type="PROSITE" id="PS50110"/>
    </source>
</evidence>
<evidence type="ECO:0000256" key="3">
    <source>
        <dbReference type="ARBA" id="ARBA00023015"/>
    </source>
</evidence>
<organism evidence="10 11">
    <name type="scientific">Hydrogenobacter hydrogenophilus</name>
    <dbReference type="NCBI Taxonomy" id="35835"/>
    <lineage>
        <taxon>Bacteria</taxon>
        <taxon>Pseudomonadati</taxon>
        <taxon>Aquificota</taxon>
        <taxon>Aquificia</taxon>
        <taxon>Aquificales</taxon>
        <taxon>Aquificaceae</taxon>
        <taxon>Hydrogenobacter</taxon>
    </lineage>
</organism>
<keyword evidence="5" id="KW-0804">Transcription</keyword>
<evidence type="ECO:0000256" key="5">
    <source>
        <dbReference type="ARBA" id="ARBA00023163"/>
    </source>
</evidence>
<dbReference type="Gene3D" id="6.10.250.690">
    <property type="match status" value="1"/>
</dbReference>
<dbReference type="InterPro" id="IPR036388">
    <property type="entry name" value="WH-like_DNA-bd_sf"/>
</dbReference>
<feature type="modified residue" description="4-aspartylphosphate" evidence="6">
    <location>
        <position position="51"/>
    </location>
</feature>
<gene>
    <name evidence="10" type="ORF">SAMN06265353_1450</name>
</gene>
<dbReference type="GO" id="GO:0000156">
    <property type="term" value="F:phosphorelay response regulator activity"/>
    <property type="evidence" value="ECO:0007669"/>
    <property type="project" value="TreeGrafter"/>
</dbReference>
<dbReference type="AlphaFoldDB" id="A0A285P3Q7"/>
<accession>A0A285P3Q7</accession>
<name>A0A285P3Q7_9AQUI</name>
<proteinExistence type="predicted"/>
<dbReference type="OrthoDB" id="9790442at2"/>
<dbReference type="CDD" id="cd00383">
    <property type="entry name" value="trans_reg_C"/>
    <property type="match status" value="1"/>
</dbReference>
<dbReference type="InterPro" id="IPR001867">
    <property type="entry name" value="OmpR/PhoB-type_DNA-bd"/>
</dbReference>
<dbReference type="SUPFAM" id="SSF46894">
    <property type="entry name" value="C-terminal effector domain of the bipartite response regulators"/>
    <property type="match status" value="1"/>
</dbReference>
<dbReference type="SMART" id="SM00448">
    <property type="entry name" value="REC"/>
    <property type="match status" value="1"/>
</dbReference>
<dbReference type="InterPro" id="IPR011006">
    <property type="entry name" value="CheY-like_superfamily"/>
</dbReference>